<organism evidence="2 3">
    <name type="scientific">Sphaerisporangium siamense</name>
    <dbReference type="NCBI Taxonomy" id="795645"/>
    <lineage>
        <taxon>Bacteria</taxon>
        <taxon>Bacillati</taxon>
        <taxon>Actinomycetota</taxon>
        <taxon>Actinomycetes</taxon>
        <taxon>Streptosporangiales</taxon>
        <taxon>Streptosporangiaceae</taxon>
        <taxon>Sphaerisporangium</taxon>
    </lineage>
</organism>
<reference evidence="2 3" key="1">
    <citation type="submission" date="2020-08" db="EMBL/GenBank/DDBJ databases">
        <title>Sequencing the genomes of 1000 actinobacteria strains.</title>
        <authorList>
            <person name="Klenk H.-P."/>
        </authorList>
    </citation>
    <scope>NUCLEOTIDE SEQUENCE [LARGE SCALE GENOMIC DNA]</scope>
    <source>
        <strain evidence="2 3">DSM 45784</strain>
    </source>
</reference>
<accession>A0A7W7G8H2</accession>
<evidence type="ECO:0000256" key="1">
    <source>
        <dbReference type="SAM" id="MobiDB-lite"/>
    </source>
</evidence>
<feature type="region of interest" description="Disordered" evidence="1">
    <location>
        <begin position="1"/>
        <end position="23"/>
    </location>
</feature>
<name>A0A7W7G8H2_9ACTN</name>
<protein>
    <recommendedName>
        <fullName evidence="4">DUF2804 domain-containing protein</fullName>
    </recommendedName>
</protein>
<dbReference type="RefSeq" id="WP_239123284.1">
    <property type="nucleotide sequence ID" value="NZ_BOOV01000024.1"/>
</dbReference>
<gene>
    <name evidence="2" type="ORF">BJ982_001063</name>
</gene>
<keyword evidence="3" id="KW-1185">Reference proteome</keyword>
<evidence type="ECO:0000313" key="3">
    <source>
        <dbReference type="Proteomes" id="UP000542210"/>
    </source>
</evidence>
<dbReference type="Proteomes" id="UP000542210">
    <property type="component" value="Unassembled WGS sequence"/>
</dbReference>
<proteinExistence type="predicted"/>
<dbReference type="PANTHER" id="PTHR35868:SF3">
    <property type="entry name" value="DUF2804 DOMAIN-CONTAINING PROTEIN"/>
    <property type="match status" value="1"/>
</dbReference>
<dbReference type="InterPro" id="IPR021243">
    <property type="entry name" value="DUF2804"/>
</dbReference>
<evidence type="ECO:0000313" key="2">
    <source>
        <dbReference type="EMBL" id="MBB4699519.1"/>
    </source>
</evidence>
<comment type="caution">
    <text evidence="2">The sequence shown here is derived from an EMBL/GenBank/DDBJ whole genome shotgun (WGS) entry which is preliminary data.</text>
</comment>
<dbReference type="PANTHER" id="PTHR35868">
    <property type="entry name" value="DUF2804 DOMAIN-CONTAINING PROTEIN-RELATED"/>
    <property type="match status" value="1"/>
</dbReference>
<sequence length="356" mass="40058">MTEQTNGTGDRAPARRENALTKDAARRVVEREITSRVDLCRPDGRLNPAAVGWSRTPLHRANIRGWGRTMRWEYWCLTSPEHVFAFSASSLDYLASESAWYLDRTTGRDVSSRSLIVPSRGTSFSDRSGEGSVRIGKGPLKIAVDETADGTRLRLRSPEFEADLLVHRIEGRDSLAVVVPWSSRRFQYTVKDLGRPAEGSLTVNGRRIRLSADDTLATLDHGRGRWPGKVLWNWGAASGRSGGREVGVQIGGKWTDGTGSVENGLFLDGRLHKISEELVWRYDTSDWMAPWRITGERVDLEFVPEHVRSADVTRLYLHSREDQAFGRYRGTVVADDGTVVEIDDLFGWAEEVCRRW</sequence>
<evidence type="ECO:0008006" key="4">
    <source>
        <dbReference type="Google" id="ProtNLM"/>
    </source>
</evidence>
<feature type="compositionally biased region" description="Basic and acidic residues" evidence="1">
    <location>
        <begin position="12"/>
        <end position="23"/>
    </location>
</feature>
<dbReference type="Pfam" id="PF10974">
    <property type="entry name" value="DUF2804"/>
    <property type="match status" value="1"/>
</dbReference>
<dbReference type="EMBL" id="JACHND010000001">
    <property type="protein sequence ID" value="MBB4699519.1"/>
    <property type="molecule type" value="Genomic_DNA"/>
</dbReference>
<dbReference type="AlphaFoldDB" id="A0A7W7G8H2"/>